<evidence type="ECO:0000313" key="1">
    <source>
        <dbReference type="EMBL" id="CAG8757989.1"/>
    </source>
</evidence>
<sequence>MSNNLVMKFSIKIIRSSNDVAQIAENFNQSHLKNNKSPDDFIEIIKKLFK</sequence>
<protein>
    <submittedName>
        <fullName evidence="1">29703_t:CDS:1</fullName>
    </submittedName>
</protein>
<proteinExistence type="predicted"/>
<accession>A0ABN7VCN0</accession>
<reference evidence="1 2" key="1">
    <citation type="submission" date="2021-06" db="EMBL/GenBank/DDBJ databases">
        <authorList>
            <person name="Kallberg Y."/>
            <person name="Tangrot J."/>
            <person name="Rosling A."/>
        </authorList>
    </citation>
    <scope>NUCLEOTIDE SEQUENCE [LARGE SCALE GENOMIC DNA]</scope>
    <source>
        <strain evidence="1 2">120-4 pot B 10/14</strain>
    </source>
</reference>
<feature type="non-terminal residue" evidence="1">
    <location>
        <position position="50"/>
    </location>
</feature>
<dbReference type="Proteomes" id="UP000789901">
    <property type="component" value="Unassembled WGS sequence"/>
</dbReference>
<evidence type="ECO:0000313" key="2">
    <source>
        <dbReference type="Proteomes" id="UP000789901"/>
    </source>
</evidence>
<name>A0ABN7VCN0_GIGMA</name>
<keyword evidence="2" id="KW-1185">Reference proteome</keyword>
<dbReference type="EMBL" id="CAJVQB010012793">
    <property type="protein sequence ID" value="CAG8757989.1"/>
    <property type="molecule type" value="Genomic_DNA"/>
</dbReference>
<gene>
    <name evidence="1" type="ORF">GMARGA_LOCUS17138</name>
</gene>
<comment type="caution">
    <text evidence="1">The sequence shown here is derived from an EMBL/GenBank/DDBJ whole genome shotgun (WGS) entry which is preliminary data.</text>
</comment>
<organism evidence="1 2">
    <name type="scientific">Gigaspora margarita</name>
    <dbReference type="NCBI Taxonomy" id="4874"/>
    <lineage>
        <taxon>Eukaryota</taxon>
        <taxon>Fungi</taxon>
        <taxon>Fungi incertae sedis</taxon>
        <taxon>Mucoromycota</taxon>
        <taxon>Glomeromycotina</taxon>
        <taxon>Glomeromycetes</taxon>
        <taxon>Diversisporales</taxon>
        <taxon>Gigasporaceae</taxon>
        <taxon>Gigaspora</taxon>
    </lineage>
</organism>